<protein>
    <recommendedName>
        <fullName evidence="8">Malectin-like domain-containing protein</fullName>
    </recommendedName>
</protein>
<evidence type="ECO:0000256" key="5">
    <source>
        <dbReference type="ARBA" id="ARBA00023180"/>
    </source>
</evidence>
<dbReference type="Gene3D" id="2.60.120.430">
    <property type="entry name" value="Galactose-binding lectin"/>
    <property type="match status" value="2"/>
</dbReference>
<name>A0A7I8L3G2_SPIIN</name>
<organism evidence="9 10">
    <name type="scientific">Spirodela intermedia</name>
    <name type="common">Intermediate duckweed</name>
    <dbReference type="NCBI Taxonomy" id="51605"/>
    <lineage>
        <taxon>Eukaryota</taxon>
        <taxon>Viridiplantae</taxon>
        <taxon>Streptophyta</taxon>
        <taxon>Embryophyta</taxon>
        <taxon>Tracheophyta</taxon>
        <taxon>Spermatophyta</taxon>
        <taxon>Magnoliopsida</taxon>
        <taxon>Liliopsida</taxon>
        <taxon>Araceae</taxon>
        <taxon>Lemnoideae</taxon>
        <taxon>Spirodela</taxon>
    </lineage>
</organism>
<dbReference type="OrthoDB" id="735844at2759"/>
<reference evidence="9" key="1">
    <citation type="submission" date="2020-02" db="EMBL/GenBank/DDBJ databases">
        <authorList>
            <person name="Scholz U."/>
            <person name="Mascher M."/>
            <person name="Fiebig A."/>
        </authorList>
    </citation>
    <scope>NUCLEOTIDE SEQUENCE</scope>
</reference>
<dbReference type="GO" id="GO:0016020">
    <property type="term" value="C:membrane"/>
    <property type="evidence" value="ECO:0007669"/>
    <property type="project" value="UniProtKB-SubCell"/>
</dbReference>
<dbReference type="FunFam" id="2.60.120.430:FF:000001">
    <property type="entry name" value="Receptor-like protein kinase FERONIA"/>
    <property type="match status" value="1"/>
</dbReference>
<keyword evidence="4" id="KW-0067">ATP-binding</keyword>
<keyword evidence="6" id="KW-0812">Transmembrane</keyword>
<evidence type="ECO:0000313" key="9">
    <source>
        <dbReference type="EMBL" id="CAA7403765.1"/>
    </source>
</evidence>
<sequence>MGNLQICGCLLLFLAAAVLRSSAIVFAPADKYLLDCGATSPTTLDDRRVFLPDDCSSTSTSSFALLSSQDSTPVEDPNPSTAAVSDLYRTARIFSAPTSYRFRIRDRGAAHLVRLHFRSFSSPSHNLSAARFHVVAGRFVLLSNFSLVSVDGGPLLKEYIFTVESDYLVITFAPADASSLAFVNAIEVFSGPTDLISDLAWSEADNDYKNWGLSGQALETLYRINVGGAKVTSFNDTLWRTWKADDADFLKSGISTSRTVAFSGRVNYREGGASREVAPDHVYATSRVTDSNLTWVFHLNPGYKYLARMHFCDIVSLALNQLYFDIMINGKVVYDNFDLSKATDQSLASPFYIDFVVRLDNTRFLTVGISSSRLGFPANNLGLLNGLEIFKINNTVGSLDGTVLAHEILEDHTKGNFFMFLRSLLCGFTFISLIAVAFMLVQWLRTETRSPVAWLPLPVDAEERKLMREIPITSGKTVQ</sequence>
<keyword evidence="5" id="KW-0325">Glycoprotein</keyword>
<dbReference type="InterPro" id="IPR024788">
    <property type="entry name" value="Malectin-like_Carb-bd_dom"/>
</dbReference>
<feature type="signal peptide" evidence="7">
    <location>
        <begin position="1"/>
        <end position="23"/>
    </location>
</feature>
<dbReference type="Proteomes" id="UP000663760">
    <property type="component" value="Chromosome 10"/>
</dbReference>
<feature type="transmembrane region" description="Helical" evidence="6">
    <location>
        <begin position="417"/>
        <end position="441"/>
    </location>
</feature>
<evidence type="ECO:0000259" key="8">
    <source>
        <dbReference type="Pfam" id="PF12819"/>
    </source>
</evidence>
<evidence type="ECO:0000313" key="10">
    <source>
        <dbReference type="Proteomes" id="UP000663760"/>
    </source>
</evidence>
<dbReference type="EMBL" id="LR746273">
    <property type="protein sequence ID" value="CAA7403765.1"/>
    <property type="molecule type" value="Genomic_DNA"/>
</dbReference>
<evidence type="ECO:0000256" key="4">
    <source>
        <dbReference type="ARBA" id="ARBA00022840"/>
    </source>
</evidence>
<gene>
    <name evidence="9" type="ORF">SI8410_10014443</name>
</gene>
<comment type="subcellular location">
    <subcellularLocation>
        <location evidence="1">Membrane</location>
        <topology evidence="1">Single-pass type I membrane protein</topology>
    </subcellularLocation>
</comment>
<dbReference type="GO" id="GO:0004714">
    <property type="term" value="F:transmembrane receptor protein tyrosine kinase activity"/>
    <property type="evidence" value="ECO:0007669"/>
    <property type="project" value="InterPro"/>
</dbReference>
<keyword evidence="6" id="KW-0472">Membrane</keyword>
<keyword evidence="10" id="KW-1185">Reference proteome</keyword>
<evidence type="ECO:0000256" key="7">
    <source>
        <dbReference type="SAM" id="SignalP"/>
    </source>
</evidence>
<accession>A0A7I8L3G2</accession>
<keyword evidence="2" id="KW-0808">Transferase</keyword>
<dbReference type="GO" id="GO:0005524">
    <property type="term" value="F:ATP binding"/>
    <property type="evidence" value="ECO:0007669"/>
    <property type="project" value="UniProtKB-KW"/>
</dbReference>
<keyword evidence="3" id="KW-0547">Nucleotide-binding</keyword>
<dbReference type="InterPro" id="IPR045272">
    <property type="entry name" value="ANXUR1/2-like"/>
</dbReference>
<keyword evidence="6" id="KW-1133">Transmembrane helix</keyword>
<evidence type="ECO:0000256" key="6">
    <source>
        <dbReference type="SAM" id="Phobius"/>
    </source>
</evidence>
<proteinExistence type="predicted"/>
<keyword evidence="7" id="KW-0732">Signal</keyword>
<feature type="domain" description="Malectin-like" evidence="8">
    <location>
        <begin position="34"/>
        <end position="392"/>
    </location>
</feature>
<evidence type="ECO:0000256" key="3">
    <source>
        <dbReference type="ARBA" id="ARBA00022741"/>
    </source>
</evidence>
<dbReference type="PANTHER" id="PTHR34590:SF6">
    <property type="entry name" value="RECEPTOR-LIKE KINASE"/>
    <property type="match status" value="1"/>
</dbReference>
<evidence type="ECO:0000256" key="2">
    <source>
        <dbReference type="ARBA" id="ARBA00022679"/>
    </source>
</evidence>
<dbReference type="AlphaFoldDB" id="A0A7I8L3G2"/>
<feature type="chain" id="PRO_5029831160" description="Malectin-like domain-containing protein" evidence="7">
    <location>
        <begin position="24"/>
        <end position="479"/>
    </location>
</feature>
<dbReference type="Pfam" id="PF12819">
    <property type="entry name" value="Malectin_like"/>
    <property type="match status" value="1"/>
</dbReference>
<evidence type="ECO:0000256" key="1">
    <source>
        <dbReference type="ARBA" id="ARBA00004479"/>
    </source>
</evidence>
<dbReference type="PANTHER" id="PTHR34590">
    <property type="entry name" value="OS03G0124300 PROTEIN-RELATED"/>
    <property type="match status" value="1"/>
</dbReference>